<evidence type="ECO:0000313" key="2">
    <source>
        <dbReference type="EMBL" id="CAF0937152.1"/>
    </source>
</evidence>
<reference evidence="2" key="1">
    <citation type="submission" date="2021-02" db="EMBL/GenBank/DDBJ databases">
        <authorList>
            <person name="Nowell W R."/>
        </authorList>
    </citation>
    <scope>NUCLEOTIDE SEQUENCE</scope>
</reference>
<dbReference type="OrthoDB" id="10018421at2759"/>
<proteinExistence type="predicted"/>
<dbReference type="PROSITE" id="PS50878">
    <property type="entry name" value="RT_POL"/>
    <property type="match status" value="1"/>
</dbReference>
<evidence type="ECO:0000313" key="3">
    <source>
        <dbReference type="EMBL" id="CAF3714183.1"/>
    </source>
</evidence>
<dbReference type="Proteomes" id="UP000681722">
    <property type="component" value="Unassembled WGS sequence"/>
</dbReference>
<accession>A0A814C9V5</accession>
<comment type="caution">
    <text evidence="2">The sequence shown here is derived from an EMBL/GenBank/DDBJ whole genome shotgun (WGS) entry which is preliminary data.</text>
</comment>
<dbReference type="SUPFAM" id="SSF56672">
    <property type="entry name" value="DNA/RNA polymerases"/>
    <property type="match status" value="1"/>
</dbReference>
<dbReference type="EMBL" id="CAJNOQ010002076">
    <property type="protein sequence ID" value="CAF0937152.1"/>
    <property type="molecule type" value="Genomic_DNA"/>
</dbReference>
<dbReference type="EMBL" id="CAJOBC010002076">
    <property type="protein sequence ID" value="CAF3714183.1"/>
    <property type="molecule type" value="Genomic_DNA"/>
</dbReference>
<name>A0A814C9V5_9BILA</name>
<dbReference type="Proteomes" id="UP000663829">
    <property type="component" value="Unassembled WGS sequence"/>
</dbReference>
<feature type="domain" description="Reverse transcriptase" evidence="1">
    <location>
        <begin position="1"/>
        <end position="164"/>
    </location>
</feature>
<dbReference type="CDD" id="cd00304">
    <property type="entry name" value="RT_like"/>
    <property type="match status" value="1"/>
</dbReference>
<evidence type="ECO:0000313" key="4">
    <source>
        <dbReference type="Proteomes" id="UP000663829"/>
    </source>
</evidence>
<dbReference type="PANTHER" id="PTHR21301:SF10">
    <property type="entry name" value="REVERSE TRANSCRIPTASE DOMAIN-CONTAINING PROTEIN"/>
    <property type="match status" value="1"/>
</dbReference>
<gene>
    <name evidence="2" type="ORF">GPM918_LOCUS10505</name>
    <name evidence="3" type="ORF">SRO942_LOCUS10506</name>
</gene>
<feature type="non-terminal residue" evidence="2">
    <location>
        <position position="164"/>
    </location>
</feature>
<dbReference type="AlphaFoldDB" id="A0A814C9V5"/>
<evidence type="ECO:0000259" key="1">
    <source>
        <dbReference type="PROSITE" id="PS50878"/>
    </source>
</evidence>
<dbReference type="InterPro" id="IPR043502">
    <property type="entry name" value="DNA/RNA_pol_sf"/>
</dbReference>
<protein>
    <recommendedName>
        <fullName evidence="1">Reverse transcriptase domain-containing protein</fullName>
    </recommendedName>
</protein>
<organism evidence="2 4">
    <name type="scientific">Didymodactylos carnosus</name>
    <dbReference type="NCBI Taxonomy" id="1234261"/>
    <lineage>
        <taxon>Eukaryota</taxon>
        <taxon>Metazoa</taxon>
        <taxon>Spiralia</taxon>
        <taxon>Gnathifera</taxon>
        <taxon>Rotifera</taxon>
        <taxon>Eurotatoria</taxon>
        <taxon>Bdelloidea</taxon>
        <taxon>Philodinida</taxon>
        <taxon>Philodinidae</taxon>
        <taxon>Didymodactylos</taxon>
    </lineage>
</organism>
<dbReference type="Pfam" id="PF00078">
    <property type="entry name" value="RVT_1"/>
    <property type="match status" value="1"/>
</dbReference>
<dbReference type="InterPro" id="IPR000477">
    <property type="entry name" value="RT_dom"/>
</dbReference>
<sequence>MNELMFSLDVESLFTNVPVNEAIDLAINIIMKKKGENAKFTNLDVKDLKHLFELAITNVPFRFLDQLYIQRDGVSMGSPLAPILADIFMEHIENKVEQYPEQHRIKIMKRYVDDMFFMIDGKHDDIEKLLEWFNQLHYKIKFTCENEKNYELPFLDVKIIRQRT</sequence>
<dbReference type="PANTHER" id="PTHR21301">
    <property type="entry name" value="REVERSE TRANSCRIPTASE"/>
    <property type="match status" value="1"/>
</dbReference>
<keyword evidence="4" id="KW-1185">Reference proteome</keyword>